<evidence type="ECO:0000256" key="2">
    <source>
        <dbReference type="SAM" id="MobiDB-lite"/>
    </source>
</evidence>
<name>A0AAD5M9A7_PYTIN</name>
<dbReference type="SUPFAM" id="SSF82185">
    <property type="entry name" value="Histone H3 K4-specific methyltransferase SET7/9 N-terminal domain"/>
    <property type="match status" value="5"/>
</dbReference>
<dbReference type="AlphaFoldDB" id="A0AAD5M9A7"/>
<proteinExistence type="predicted"/>
<dbReference type="SMART" id="SM00698">
    <property type="entry name" value="MORN"/>
    <property type="match status" value="14"/>
</dbReference>
<organism evidence="3 4">
    <name type="scientific">Pythium insidiosum</name>
    <name type="common">Pythiosis disease agent</name>
    <dbReference type="NCBI Taxonomy" id="114742"/>
    <lineage>
        <taxon>Eukaryota</taxon>
        <taxon>Sar</taxon>
        <taxon>Stramenopiles</taxon>
        <taxon>Oomycota</taxon>
        <taxon>Peronosporomycetes</taxon>
        <taxon>Pythiales</taxon>
        <taxon>Pythiaceae</taxon>
        <taxon>Pythium</taxon>
    </lineage>
</organism>
<reference evidence="3" key="1">
    <citation type="submission" date="2021-12" db="EMBL/GenBank/DDBJ databases">
        <title>Prjna785345.</title>
        <authorList>
            <person name="Rujirawat T."/>
            <person name="Krajaejun T."/>
        </authorList>
    </citation>
    <scope>NUCLEOTIDE SEQUENCE</scope>
    <source>
        <strain evidence="3">Pi057C3</strain>
    </source>
</reference>
<dbReference type="Gene3D" id="2.20.110.10">
    <property type="entry name" value="Histone H3 K4-specific methyltransferase SET7/9 N-terminal domain"/>
    <property type="match status" value="4"/>
</dbReference>
<dbReference type="Proteomes" id="UP001209570">
    <property type="component" value="Unassembled WGS sequence"/>
</dbReference>
<sequence>MASAAGVLYDVGSWRLGDDGHIFRRGRLKYANGDLYDGEWVDGKRHGHGVLTFADGGGSYVGGFASDMFHGFGVLEQHHVIVRRPMEPPSLVSGALRLHVKRRSELYEGDFRMGKRHGRGSLRAAHGDVYDGQFVDDYYHGRGVCAYPNGDVYDGEWRHGRWHGQGELRRGRDGSSYLGEFCNGLFHGFGRETFGRGGSQGSYTGGFRFGQRHGHGQRVWRLEPGREKTYDGDWRDDEMHGIGVVELPNAFKYVGELQHGQFHGQGVISYTNGDSYEGEFARGALHGSGTFTFSDGGWYVGQFADGKRHGRGRREFAVAGETYRSPSKLKSVAIAYEVVAAAYDGDWVEDEMHGRGELTRTLRVASTRCKRGGKGPGGSAVYRYSGPFERGQQTGNDAVITFRFTPAEDDGHASNQDAEEIPAPSRSKRQQREELEAARTRTFEWNYEYEFPEGSSCWHSGRGDSRYEGAVTRGVFHGVGVLASPDGKRWRGSWRHGQLHGDDCECIYDPLALGHLLENEKLPTEERKRRAVNTSGLYRMVRYQGSFDSHVRHGRRGSLLYENGDLVMGRFERGFAVGIVLYRFSTGRTRYAEHDESGSRIRWLSEDEDKRLREEALAEEAAKETEAQHRQHFLQALIL</sequence>
<dbReference type="PANTHER" id="PTHR43215">
    <property type="entry name" value="RADIAL SPOKE HEAD 1 HOMOLOG"/>
    <property type="match status" value="1"/>
</dbReference>
<feature type="region of interest" description="Disordered" evidence="2">
    <location>
        <begin position="407"/>
        <end position="435"/>
    </location>
</feature>
<dbReference type="InterPro" id="IPR003409">
    <property type="entry name" value="MORN"/>
</dbReference>
<evidence type="ECO:0000313" key="3">
    <source>
        <dbReference type="EMBL" id="KAJ0407354.1"/>
    </source>
</evidence>
<protein>
    <submittedName>
        <fullName evidence="3">Uncharacterized protein</fullName>
    </submittedName>
</protein>
<dbReference type="Pfam" id="PF02493">
    <property type="entry name" value="MORN"/>
    <property type="match status" value="13"/>
</dbReference>
<comment type="caution">
    <text evidence="3">The sequence shown here is derived from an EMBL/GenBank/DDBJ whole genome shotgun (WGS) entry which is preliminary data.</text>
</comment>
<accession>A0AAD5M9A7</accession>
<dbReference type="EMBL" id="JAKCXM010000022">
    <property type="protein sequence ID" value="KAJ0407354.1"/>
    <property type="molecule type" value="Genomic_DNA"/>
</dbReference>
<gene>
    <name evidence="3" type="ORF">P43SY_004782</name>
</gene>
<evidence type="ECO:0000256" key="1">
    <source>
        <dbReference type="ARBA" id="ARBA00022737"/>
    </source>
</evidence>
<keyword evidence="1" id="KW-0677">Repeat</keyword>
<keyword evidence="4" id="KW-1185">Reference proteome</keyword>
<evidence type="ECO:0000313" key="4">
    <source>
        <dbReference type="Proteomes" id="UP001209570"/>
    </source>
</evidence>
<dbReference type="PANTHER" id="PTHR43215:SF14">
    <property type="entry name" value="RADIAL SPOKE HEAD 1 HOMOLOG"/>
    <property type="match status" value="1"/>
</dbReference>